<protein>
    <recommendedName>
        <fullName evidence="4">RRM domain-containing protein</fullName>
    </recommendedName>
</protein>
<dbReference type="InterPro" id="IPR035979">
    <property type="entry name" value="RBD_domain_sf"/>
</dbReference>
<proteinExistence type="predicted"/>
<gene>
    <name evidence="5" type="ORF">CANINC_001016</name>
</gene>
<evidence type="ECO:0000313" key="6">
    <source>
        <dbReference type="Proteomes" id="UP000307173"/>
    </source>
</evidence>
<dbReference type="AlphaFoldDB" id="A0A4T0X542"/>
<dbReference type="GO" id="GO:0003723">
    <property type="term" value="F:RNA binding"/>
    <property type="evidence" value="ECO:0007669"/>
    <property type="project" value="UniProtKB-UniRule"/>
</dbReference>
<comment type="caution">
    <text evidence="5">The sequence shown here is derived from an EMBL/GenBank/DDBJ whole genome shotgun (WGS) entry which is preliminary data.</text>
</comment>
<dbReference type="PANTHER" id="PTHR23236">
    <property type="entry name" value="EUKARYOTIC TRANSLATION INITIATION FACTOR 4B/4H"/>
    <property type="match status" value="1"/>
</dbReference>
<dbReference type="EMBL" id="SELW01000150">
    <property type="protein sequence ID" value="TID30415.1"/>
    <property type="molecule type" value="Genomic_DNA"/>
</dbReference>
<reference evidence="5 6" key="1">
    <citation type="journal article" date="2019" name="Front. Genet.">
        <title>Whole-Genome Sequencing of the Opportunistic Yeast Pathogen Candida inconspicua Uncovers Its Hybrid Origin.</title>
        <authorList>
            <person name="Mixao V."/>
            <person name="Hansen A.P."/>
            <person name="Saus E."/>
            <person name="Boekhout T."/>
            <person name="Lass-Florl C."/>
            <person name="Gabaldon T."/>
        </authorList>
    </citation>
    <scope>NUCLEOTIDE SEQUENCE [LARGE SCALE GENOMIC DNA]</scope>
    <source>
        <strain evidence="5 6">CBS 180</strain>
    </source>
</reference>
<dbReference type="SUPFAM" id="SSF54928">
    <property type="entry name" value="RNA-binding domain, RBD"/>
    <property type="match status" value="2"/>
</dbReference>
<evidence type="ECO:0000256" key="2">
    <source>
        <dbReference type="ARBA" id="ARBA00022884"/>
    </source>
</evidence>
<keyword evidence="1" id="KW-0677">Repeat</keyword>
<organism evidence="5 6">
    <name type="scientific">Pichia inconspicua</name>
    <dbReference type="NCBI Taxonomy" id="52247"/>
    <lineage>
        <taxon>Eukaryota</taxon>
        <taxon>Fungi</taxon>
        <taxon>Dikarya</taxon>
        <taxon>Ascomycota</taxon>
        <taxon>Saccharomycotina</taxon>
        <taxon>Pichiomycetes</taxon>
        <taxon>Pichiales</taxon>
        <taxon>Pichiaceae</taxon>
        <taxon>Pichia</taxon>
    </lineage>
</organism>
<dbReference type="SMART" id="SM00360">
    <property type="entry name" value="RRM"/>
    <property type="match status" value="2"/>
</dbReference>
<accession>A0A4T0X542</accession>
<keyword evidence="2 3" id="KW-0694">RNA-binding</keyword>
<dbReference type="CDD" id="cd00590">
    <property type="entry name" value="RRM_SF"/>
    <property type="match status" value="2"/>
</dbReference>
<feature type="domain" description="RRM" evidence="4">
    <location>
        <begin position="39"/>
        <end position="117"/>
    </location>
</feature>
<dbReference type="InterPro" id="IPR012677">
    <property type="entry name" value="Nucleotide-bd_a/b_plait_sf"/>
</dbReference>
<dbReference type="PANTHER" id="PTHR23236:SF119">
    <property type="entry name" value="NUCLEAR RNA-BINDING PROTEIN SART-3"/>
    <property type="match status" value="1"/>
</dbReference>
<evidence type="ECO:0000259" key="4">
    <source>
        <dbReference type="PROSITE" id="PS50102"/>
    </source>
</evidence>
<dbReference type="InterPro" id="IPR000504">
    <property type="entry name" value="RRM_dom"/>
</dbReference>
<evidence type="ECO:0000256" key="3">
    <source>
        <dbReference type="PROSITE-ProRule" id="PRU00176"/>
    </source>
</evidence>
<dbReference type="Gene3D" id="3.30.70.330">
    <property type="match status" value="2"/>
</dbReference>
<evidence type="ECO:0000313" key="5">
    <source>
        <dbReference type="EMBL" id="TID30415.1"/>
    </source>
</evidence>
<name>A0A4T0X542_9ASCO</name>
<keyword evidence="6" id="KW-1185">Reference proteome</keyword>
<dbReference type="Pfam" id="PF00076">
    <property type="entry name" value="RRM_1"/>
    <property type="match status" value="2"/>
</dbReference>
<dbReference type="Proteomes" id="UP000307173">
    <property type="component" value="Unassembled WGS sequence"/>
</dbReference>
<evidence type="ECO:0000256" key="1">
    <source>
        <dbReference type="ARBA" id="ARBA00022737"/>
    </source>
</evidence>
<dbReference type="STRING" id="52247.A0A4T0X542"/>
<sequence length="214" mass="24908">MLRQVSRRFFTTNGNLLNSLKTFSEREKGIKQNKYPLDRVVYMSDLPYSVTKEDIEKVFRRYGPIEELHIPKTAGKEHAKGYGRIVFADKQNARRASIQMQGYVIDNRPIKLELGIEAKKKENISYDIVMLNNLPYDADEEELMKILRPYQALRIGIPRSPIKRECLGYAFVRFATESAASNALKRLKNSLILNGRKIRLIMAEPRNHHYKHIV</sequence>
<feature type="domain" description="RRM" evidence="4">
    <location>
        <begin position="127"/>
        <end position="205"/>
    </location>
</feature>
<dbReference type="PROSITE" id="PS50102">
    <property type="entry name" value="RRM"/>
    <property type="match status" value="2"/>
</dbReference>
<dbReference type="OrthoDB" id="4207594at2759"/>